<dbReference type="InterPro" id="IPR024909">
    <property type="entry name" value="Cys-tRNA/MSH_ligase"/>
</dbReference>
<feature type="domain" description="Cysteinyl-tRNA synthetase class Ia DALR" evidence="15">
    <location>
        <begin position="353"/>
        <end position="416"/>
    </location>
</feature>
<reference evidence="16 17" key="1">
    <citation type="submission" date="2018-06" db="EMBL/GenBank/DDBJ databases">
        <title>Genomic Encyclopedia of Type Strains, Phase III (KMG-III): the genomes of soil and plant-associated and newly described type strains.</title>
        <authorList>
            <person name="Whitman W."/>
        </authorList>
    </citation>
    <scope>NUCLEOTIDE SEQUENCE [LARGE SCALE GENOMIC DNA]</scope>
    <source>
        <strain evidence="16 17">CGMCC 1.8979</strain>
    </source>
</reference>
<dbReference type="EMBL" id="QLMH01000016">
    <property type="protein sequence ID" value="RAK16722.1"/>
    <property type="molecule type" value="Genomic_DNA"/>
</dbReference>
<dbReference type="SMART" id="SM00840">
    <property type="entry name" value="DALR_2"/>
    <property type="match status" value="1"/>
</dbReference>
<dbReference type="OrthoDB" id="9815130at2"/>
<keyword evidence="10 13" id="KW-0648">Protein biosynthesis</keyword>
<evidence type="ECO:0000313" key="16">
    <source>
        <dbReference type="EMBL" id="RAK16722.1"/>
    </source>
</evidence>
<evidence type="ECO:0000256" key="11">
    <source>
        <dbReference type="ARBA" id="ARBA00023146"/>
    </source>
</evidence>
<feature type="binding site" evidence="13">
    <location>
        <position position="269"/>
    </location>
    <ligand>
        <name>ATP</name>
        <dbReference type="ChEBI" id="CHEBI:30616"/>
    </ligand>
</feature>
<evidence type="ECO:0000313" key="17">
    <source>
        <dbReference type="Proteomes" id="UP000248555"/>
    </source>
</evidence>
<dbReference type="SUPFAM" id="SSF47323">
    <property type="entry name" value="Anticodon-binding domain of a subclass of class I aminoacyl-tRNA synthetases"/>
    <property type="match status" value="1"/>
</dbReference>
<accession>A0A327Y968</accession>
<feature type="binding site" evidence="13">
    <location>
        <position position="238"/>
    </location>
    <ligand>
        <name>Zn(2+)</name>
        <dbReference type="ChEBI" id="CHEBI:29105"/>
    </ligand>
</feature>
<dbReference type="FunFam" id="3.40.50.620:FF:000009">
    <property type="entry name" value="Cysteine--tRNA ligase"/>
    <property type="match status" value="1"/>
</dbReference>
<feature type="short sequence motif" description="'KMSKS' region" evidence="13">
    <location>
        <begin position="266"/>
        <end position="270"/>
    </location>
</feature>
<evidence type="ECO:0000256" key="10">
    <source>
        <dbReference type="ARBA" id="ARBA00022917"/>
    </source>
</evidence>
<evidence type="ECO:0000256" key="8">
    <source>
        <dbReference type="ARBA" id="ARBA00022833"/>
    </source>
</evidence>
<dbReference type="InterPro" id="IPR032678">
    <property type="entry name" value="tRNA-synt_1_cat_dom"/>
</dbReference>
<keyword evidence="4 13" id="KW-0963">Cytoplasm</keyword>
<dbReference type="GO" id="GO:0006423">
    <property type="term" value="P:cysteinyl-tRNA aminoacylation"/>
    <property type="evidence" value="ECO:0007669"/>
    <property type="project" value="UniProtKB-UniRule"/>
</dbReference>
<dbReference type="AlphaFoldDB" id="A0A327Y968"/>
<keyword evidence="8 13" id="KW-0862">Zinc</keyword>
<dbReference type="Proteomes" id="UP000248555">
    <property type="component" value="Unassembled WGS sequence"/>
</dbReference>
<evidence type="ECO:0000256" key="2">
    <source>
        <dbReference type="ARBA" id="ARBA00005594"/>
    </source>
</evidence>
<name>A0A327Y968_9BACL</name>
<dbReference type="InterPro" id="IPR015273">
    <property type="entry name" value="Cys-tRNA-synt_Ia_DALR"/>
</dbReference>
<evidence type="ECO:0000256" key="13">
    <source>
        <dbReference type="HAMAP-Rule" id="MF_00041"/>
    </source>
</evidence>
<organism evidence="16 17">
    <name type="scientific">Paranoxybacillus vitaminiphilus</name>
    <dbReference type="NCBI Taxonomy" id="581036"/>
    <lineage>
        <taxon>Bacteria</taxon>
        <taxon>Bacillati</taxon>
        <taxon>Bacillota</taxon>
        <taxon>Bacilli</taxon>
        <taxon>Bacillales</taxon>
        <taxon>Anoxybacillaceae</taxon>
        <taxon>Paranoxybacillus</taxon>
    </lineage>
</organism>
<evidence type="ECO:0000256" key="6">
    <source>
        <dbReference type="ARBA" id="ARBA00022723"/>
    </source>
</evidence>
<dbReference type="Pfam" id="PF01406">
    <property type="entry name" value="tRNA-synt_1e"/>
    <property type="match status" value="1"/>
</dbReference>
<evidence type="ECO:0000259" key="15">
    <source>
        <dbReference type="SMART" id="SM00840"/>
    </source>
</evidence>
<dbReference type="InterPro" id="IPR009080">
    <property type="entry name" value="tRNAsynth_Ia_anticodon-bd"/>
</dbReference>
<keyword evidence="5 13" id="KW-0436">Ligase</keyword>
<dbReference type="InterPro" id="IPR014729">
    <property type="entry name" value="Rossmann-like_a/b/a_fold"/>
</dbReference>
<dbReference type="EC" id="6.1.1.16" evidence="13"/>
<comment type="catalytic activity">
    <reaction evidence="12 13">
        <text>tRNA(Cys) + L-cysteine + ATP = L-cysteinyl-tRNA(Cys) + AMP + diphosphate</text>
        <dbReference type="Rhea" id="RHEA:17773"/>
        <dbReference type="Rhea" id="RHEA-COMP:9661"/>
        <dbReference type="Rhea" id="RHEA-COMP:9679"/>
        <dbReference type="ChEBI" id="CHEBI:30616"/>
        <dbReference type="ChEBI" id="CHEBI:33019"/>
        <dbReference type="ChEBI" id="CHEBI:35235"/>
        <dbReference type="ChEBI" id="CHEBI:78442"/>
        <dbReference type="ChEBI" id="CHEBI:78517"/>
        <dbReference type="ChEBI" id="CHEBI:456215"/>
        <dbReference type="EC" id="6.1.1.16"/>
    </reaction>
</comment>
<dbReference type="PRINTS" id="PR00983">
    <property type="entry name" value="TRNASYNTHCYS"/>
</dbReference>
<comment type="cofactor">
    <cofactor evidence="13">
        <name>Zn(2+)</name>
        <dbReference type="ChEBI" id="CHEBI:29105"/>
    </cofactor>
    <text evidence="13">Binds 1 zinc ion per subunit.</text>
</comment>
<evidence type="ECO:0000256" key="4">
    <source>
        <dbReference type="ARBA" id="ARBA00022490"/>
    </source>
</evidence>
<keyword evidence="14" id="KW-0175">Coiled coil</keyword>
<dbReference type="HAMAP" id="MF_00041">
    <property type="entry name" value="Cys_tRNA_synth"/>
    <property type="match status" value="1"/>
</dbReference>
<dbReference type="Pfam" id="PF09190">
    <property type="entry name" value="DALR_2"/>
    <property type="match status" value="1"/>
</dbReference>
<comment type="subunit">
    <text evidence="3 13">Monomer.</text>
</comment>
<evidence type="ECO:0000256" key="12">
    <source>
        <dbReference type="ARBA" id="ARBA00047398"/>
    </source>
</evidence>
<dbReference type="InterPro" id="IPR015803">
    <property type="entry name" value="Cys-tRNA-ligase"/>
</dbReference>
<feature type="binding site" evidence="13">
    <location>
        <position position="209"/>
    </location>
    <ligand>
        <name>Zn(2+)</name>
        <dbReference type="ChEBI" id="CHEBI:29105"/>
    </ligand>
</feature>
<evidence type="ECO:0000256" key="1">
    <source>
        <dbReference type="ARBA" id="ARBA00004496"/>
    </source>
</evidence>
<evidence type="ECO:0000256" key="7">
    <source>
        <dbReference type="ARBA" id="ARBA00022741"/>
    </source>
</evidence>
<feature type="binding site" evidence="13">
    <location>
        <position position="234"/>
    </location>
    <ligand>
        <name>Zn(2+)</name>
        <dbReference type="ChEBI" id="CHEBI:29105"/>
    </ligand>
</feature>
<dbReference type="PANTHER" id="PTHR10890:SF3">
    <property type="entry name" value="CYSTEINE--TRNA LIGASE, CYTOPLASMIC"/>
    <property type="match status" value="1"/>
</dbReference>
<keyword evidence="11 13" id="KW-0030">Aminoacyl-tRNA synthetase</keyword>
<dbReference type="SUPFAM" id="SSF52374">
    <property type="entry name" value="Nucleotidylyl transferase"/>
    <property type="match status" value="1"/>
</dbReference>
<comment type="subcellular location">
    <subcellularLocation>
        <location evidence="1 13">Cytoplasm</location>
    </subcellularLocation>
</comment>
<feature type="binding site" evidence="13">
    <location>
        <position position="29"/>
    </location>
    <ligand>
        <name>Zn(2+)</name>
        <dbReference type="ChEBI" id="CHEBI:29105"/>
    </ligand>
</feature>
<keyword evidence="17" id="KW-1185">Reference proteome</keyword>
<dbReference type="NCBIfam" id="TIGR00435">
    <property type="entry name" value="cysS"/>
    <property type="match status" value="1"/>
</dbReference>
<dbReference type="GO" id="GO:0005829">
    <property type="term" value="C:cytosol"/>
    <property type="evidence" value="ECO:0007669"/>
    <property type="project" value="TreeGrafter"/>
</dbReference>
<dbReference type="PANTHER" id="PTHR10890">
    <property type="entry name" value="CYSTEINYL-TRNA SYNTHETASE"/>
    <property type="match status" value="1"/>
</dbReference>
<protein>
    <recommendedName>
        <fullName evidence="13">Cysteine--tRNA ligase</fullName>
        <ecNumber evidence="13">6.1.1.16</ecNumber>
    </recommendedName>
    <alternativeName>
        <fullName evidence="13">Cysteinyl-tRNA synthetase</fullName>
        <shortName evidence="13">CysRS</shortName>
    </alternativeName>
</protein>
<evidence type="ECO:0000256" key="5">
    <source>
        <dbReference type="ARBA" id="ARBA00022598"/>
    </source>
</evidence>
<proteinExistence type="inferred from homology"/>
<dbReference type="Pfam" id="PF23493">
    <property type="entry name" value="CysS_C"/>
    <property type="match status" value="1"/>
</dbReference>
<dbReference type="FunFam" id="1.20.120.1910:FF:000002">
    <property type="entry name" value="Cysteine--tRNA ligase"/>
    <property type="match status" value="1"/>
</dbReference>
<keyword evidence="6 13" id="KW-0479">Metal-binding</keyword>
<comment type="caution">
    <text evidence="16">The sequence shown here is derived from an EMBL/GenBank/DDBJ whole genome shotgun (WGS) entry which is preliminary data.</text>
</comment>
<dbReference type="GO" id="GO:0005524">
    <property type="term" value="F:ATP binding"/>
    <property type="evidence" value="ECO:0007669"/>
    <property type="project" value="UniProtKB-UniRule"/>
</dbReference>
<dbReference type="RefSeq" id="WP_111646100.1">
    <property type="nucleotide sequence ID" value="NZ_QLMH01000016.1"/>
</dbReference>
<sequence length="465" mass="53944">MAIQLYNTMTRKKEMFEPIEPNKVKMYVCGPTVYNYIHIGNARPAIVFDTIRRYLEFRGYDVQYVSNFTDVDDKLIKAAKELGEDVPTIAERFIQAYFEDISALGCKKADVHPRVTENIDIIIEFIQQLIEKGYAYEADGDVYYKTREFAEYGKLSHQSIDELRAGARIEVGEKKKDPLDFALWKAAKEGEIAWDSPWGKGRPGWHIECSAMARKYLGDTIDIHAGGQDLTFPHHENEIAQSEALTGKTFAKYWLHNGYININNEKMSKSLGNFVLVHDIIKQIDPQVLRFFMLSVHYRHPINYSEELLESTKNGLERLKTSYFNLKHRLESSTNLTHNDEQWLNKINSYREAFIKEMDDDFNTANAIAVLFELSKQANLYLLEKNTSETVIRAFLTEFEQLFDVLGLTLQAEQLLDEEIEALIQKRNEARKNRDFALADQIREQLKARNVILEDTPQGTRWKRG</sequence>
<dbReference type="CDD" id="cd00672">
    <property type="entry name" value="CysRS_core"/>
    <property type="match status" value="1"/>
</dbReference>
<gene>
    <name evidence="13" type="primary">cysS</name>
    <name evidence="16" type="ORF">B0I26_11614</name>
</gene>
<dbReference type="GO" id="GO:0008270">
    <property type="term" value="F:zinc ion binding"/>
    <property type="evidence" value="ECO:0007669"/>
    <property type="project" value="UniProtKB-UniRule"/>
</dbReference>
<feature type="coiled-coil region" evidence="14">
    <location>
        <begin position="413"/>
        <end position="440"/>
    </location>
</feature>
<feature type="short sequence motif" description="'HIGH' region" evidence="13">
    <location>
        <begin position="31"/>
        <end position="41"/>
    </location>
</feature>
<evidence type="ECO:0000256" key="3">
    <source>
        <dbReference type="ARBA" id="ARBA00011245"/>
    </source>
</evidence>
<dbReference type="Gene3D" id="1.20.120.1910">
    <property type="entry name" value="Cysteine-tRNA ligase, C-terminal anti-codon recognition domain"/>
    <property type="match status" value="1"/>
</dbReference>
<dbReference type="Gene3D" id="3.40.50.620">
    <property type="entry name" value="HUPs"/>
    <property type="match status" value="1"/>
</dbReference>
<comment type="similarity">
    <text evidence="2 13">Belongs to the class-I aminoacyl-tRNA synthetase family.</text>
</comment>
<keyword evidence="7 13" id="KW-0547">Nucleotide-binding</keyword>
<evidence type="ECO:0000256" key="14">
    <source>
        <dbReference type="SAM" id="Coils"/>
    </source>
</evidence>
<dbReference type="InterPro" id="IPR056411">
    <property type="entry name" value="CysS_C"/>
</dbReference>
<dbReference type="GO" id="GO:0004817">
    <property type="term" value="F:cysteine-tRNA ligase activity"/>
    <property type="evidence" value="ECO:0007669"/>
    <property type="project" value="UniProtKB-UniRule"/>
</dbReference>
<keyword evidence="9 13" id="KW-0067">ATP-binding</keyword>
<evidence type="ECO:0000256" key="9">
    <source>
        <dbReference type="ARBA" id="ARBA00022840"/>
    </source>
</evidence>